<proteinExistence type="predicted"/>
<evidence type="ECO:0000313" key="2">
    <source>
        <dbReference type="EMBL" id="PRQ08559.1"/>
    </source>
</evidence>
<keyword evidence="1" id="KW-0472">Membrane</keyword>
<dbReference type="EMBL" id="PVNL01000041">
    <property type="protein sequence ID" value="PRQ08559.1"/>
    <property type="molecule type" value="Genomic_DNA"/>
</dbReference>
<evidence type="ECO:0000313" key="3">
    <source>
        <dbReference type="Proteomes" id="UP000238823"/>
    </source>
</evidence>
<evidence type="ECO:0000256" key="1">
    <source>
        <dbReference type="SAM" id="Phobius"/>
    </source>
</evidence>
<protein>
    <submittedName>
        <fullName evidence="2">Uncharacterized protein</fullName>
    </submittedName>
</protein>
<feature type="transmembrane region" description="Helical" evidence="1">
    <location>
        <begin position="31"/>
        <end position="48"/>
    </location>
</feature>
<dbReference type="Proteomes" id="UP000238823">
    <property type="component" value="Unassembled WGS sequence"/>
</dbReference>
<reference evidence="2 3" key="1">
    <citation type="submission" date="2018-03" db="EMBL/GenBank/DDBJ databases">
        <title>Draft Genome Sequences of the Obligatory Marine Myxobacteria Enhygromyxa salina SWB007.</title>
        <authorList>
            <person name="Poehlein A."/>
            <person name="Moghaddam J.A."/>
            <person name="Harms H."/>
            <person name="Alanjari M."/>
            <person name="Koenig G.M."/>
            <person name="Daniel R."/>
            <person name="Schaeberle T.F."/>
        </authorList>
    </citation>
    <scope>NUCLEOTIDE SEQUENCE [LARGE SCALE GENOMIC DNA]</scope>
    <source>
        <strain evidence="2 3">SWB007</strain>
    </source>
</reference>
<name>A0A2S9YU46_9BACT</name>
<accession>A0A2S9YU46</accession>
<keyword evidence="1" id="KW-0812">Transmembrane</keyword>
<gene>
    <name evidence="2" type="ORF">ENSA7_18450</name>
</gene>
<keyword evidence="1" id="KW-1133">Transmembrane helix</keyword>
<organism evidence="2 3">
    <name type="scientific">Enhygromyxa salina</name>
    <dbReference type="NCBI Taxonomy" id="215803"/>
    <lineage>
        <taxon>Bacteria</taxon>
        <taxon>Pseudomonadati</taxon>
        <taxon>Myxococcota</taxon>
        <taxon>Polyangia</taxon>
        <taxon>Nannocystales</taxon>
        <taxon>Nannocystaceae</taxon>
        <taxon>Enhygromyxa</taxon>
    </lineage>
</organism>
<feature type="transmembrane region" description="Helical" evidence="1">
    <location>
        <begin position="60"/>
        <end position="77"/>
    </location>
</feature>
<sequence>MSRLLAAFIAVCVAGVGGTIAVRAALDGGWVWSGMVVVLSIAALFEWWRQRGRGPDVADAADNMLVLLLIAMTVLGLR</sequence>
<comment type="caution">
    <text evidence="2">The sequence shown here is derived from an EMBL/GenBank/DDBJ whole genome shotgun (WGS) entry which is preliminary data.</text>
</comment>
<dbReference type="AlphaFoldDB" id="A0A2S9YU46"/>